<dbReference type="STRING" id="59750.AWC31_32470"/>
<feature type="region of interest" description="Disordered" evidence="2">
    <location>
        <begin position="393"/>
        <end position="421"/>
    </location>
</feature>
<dbReference type="AlphaFoldDB" id="A0A132PCH5"/>
<gene>
    <name evidence="6" type="ORF">AFM11_33025</name>
</gene>
<evidence type="ECO:0000313" key="7">
    <source>
        <dbReference type="Proteomes" id="UP000070612"/>
    </source>
</evidence>
<comment type="caution">
    <text evidence="6">The sequence shown here is derived from an EMBL/GenBank/DDBJ whole genome shotgun (WGS) entry which is preliminary data.</text>
</comment>
<dbReference type="PATRIC" id="fig|59750.3.peg.4936"/>
<reference evidence="6 7" key="1">
    <citation type="submission" date="2015-07" db="EMBL/GenBank/DDBJ databases">
        <title>A draft genome sequence of Mycobacterium wolinskyi.</title>
        <authorList>
            <person name="de Man T.J."/>
            <person name="Perry K.A."/>
            <person name="Coulliette A.D."/>
            <person name="Jensen B."/>
            <person name="Toney N.C."/>
            <person name="Limbago B.M."/>
            <person name="Noble-Wang J."/>
        </authorList>
    </citation>
    <scope>NUCLEOTIDE SEQUENCE [LARGE SCALE GENOMIC DNA]</scope>
    <source>
        <strain evidence="6 7">CDC_01</strain>
    </source>
</reference>
<evidence type="ECO:0000256" key="3">
    <source>
        <dbReference type="SAM" id="Phobius"/>
    </source>
</evidence>
<accession>A0A132PCH5</accession>
<dbReference type="Pfam" id="PF00823">
    <property type="entry name" value="PPE"/>
    <property type="match status" value="1"/>
</dbReference>
<organism evidence="6 7">
    <name type="scientific">Mycolicibacterium wolinskyi</name>
    <dbReference type="NCBI Taxonomy" id="59750"/>
    <lineage>
        <taxon>Bacteria</taxon>
        <taxon>Bacillati</taxon>
        <taxon>Actinomycetota</taxon>
        <taxon>Actinomycetes</taxon>
        <taxon>Mycobacteriales</taxon>
        <taxon>Mycobacteriaceae</taxon>
        <taxon>Mycolicibacterium</taxon>
    </lineage>
</organism>
<sequence>MALPPEVHSALLSSGPGPGSLLAAAGAWQSLSAEYASAAAELTTVLGGVQAGAWEGPSSEQYVAAHGPYLTWLAQQSANSAAVAVQHETAAAAYSTALAAMPTLPELALNHVVHGVLVATNFFGINTIPIALNEADYVRMWVQAATTMSTYQAVSGAAVAATPTSLPAPFLLKPGVGEAGTASASAQQMAAQGQAAQSGSALTYADASSTEQLAEENPYPNLPQWLVDYLSNPSMIGGKELLQFLNDPLGTIQAMLETLLTNPSAFLTTWGPFLAGVLYQLIFQPVGWGTWIGIAISPFLVPLLGIGLAALGFLGLIPTDAPPADVPADENTPVPVRGDQNLPMAGISPAGVPGPSAGAPAPSPASGSVSVATPAPAAAAAFAPYVVSGSDPGEGFTPTLRDKSSAQAPASGVPAAASGVAASLAARRKRRRKRGAEVEEHAYADAYMDYEGPGADPAPEPRPGVRASERGAGAMGFRGTAARSDAAAAGLTTLSGDSFDDRPVSPMLPGTWNPDAPNVIPPDPGGGSRN</sequence>
<dbReference type="InterPro" id="IPR000030">
    <property type="entry name" value="PPE_dom"/>
</dbReference>
<dbReference type="PANTHER" id="PTHR46766:SF1">
    <property type="entry name" value="GLUTAMINE-RICH PROTEIN 2"/>
    <property type="match status" value="1"/>
</dbReference>
<dbReference type="Proteomes" id="UP000070612">
    <property type="component" value="Unassembled WGS sequence"/>
</dbReference>
<dbReference type="PANTHER" id="PTHR46766">
    <property type="entry name" value="GLUTAMINE-RICH PROTEIN 2"/>
    <property type="match status" value="1"/>
</dbReference>
<name>A0A132PCH5_9MYCO</name>
<feature type="region of interest" description="Disordered" evidence="2">
    <location>
        <begin position="324"/>
        <end position="370"/>
    </location>
</feature>
<dbReference type="Gene3D" id="1.20.1260.20">
    <property type="entry name" value="PPE superfamily"/>
    <property type="match status" value="1"/>
</dbReference>
<dbReference type="InterPro" id="IPR043641">
    <property type="entry name" value="PPE-PPW_C"/>
</dbReference>
<evidence type="ECO:0000259" key="5">
    <source>
        <dbReference type="Pfam" id="PF18878"/>
    </source>
</evidence>
<dbReference type="EMBL" id="LGTW01000032">
    <property type="protein sequence ID" value="KWX20029.1"/>
    <property type="molecule type" value="Genomic_DNA"/>
</dbReference>
<evidence type="ECO:0000313" key="6">
    <source>
        <dbReference type="EMBL" id="KWX20029.1"/>
    </source>
</evidence>
<feature type="transmembrane region" description="Helical" evidence="3">
    <location>
        <begin position="290"/>
        <end position="317"/>
    </location>
</feature>
<keyword evidence="3" id="KW-0812">Transmembrane</keyword>
<keyword evidence="3" id="KW-0472">Membrane</keyword>
<feature type="domain" description="PPE" evidence="4">
    <location>
        <begin position="1"/>
        <end position="162"/>
    </location>
</feature>
<feature type="compositionally biased region" description="Low complexity" evidence="2">
    <location>
        <begin position="405"/>
        <end position="421"/>
    </location>
</feature>
<proteinExistence type="inferred from homology"/>
<feature type="transmembrane region" description="Helical" evidence="3">
    <location>
        <begin position="265"/>
        <end position="283"/>
    </location>
</feature>
<evidence type="ECO:0008006" key="8">
    <source>
        <dbReference type="Google" id="ProtNLM"/>
    </source>
</evidence>
<comment type="similarity">
    <text evidence="1">Belongs to the mycobacterial PPE family.</text>
</comment>
<protein>
    <recommendedName>
        <fullName evidence="8">PPE family protein</fullName>
    </recommendedName>
</protein>
<evidence type="ECO:0000256" key="2">
    <source>
        <dbReference type="SAM" id="MobiDB-lite"/>
    </source>
</evidence>
<keyword evidence="3" id="KW-1133">Transmembrane helix</keyword>
<feature type="compositionally biased region" description="Low complexity" evidence="2">
    <location>
        <begin position="345"/>
        <end position="370"/>
    </location>
</feature>
<dbReference type="SUPFAM" id="SSF140459">
    <property type="entry name" value="PE/PPE dimer-like"/>
    <property type="match status" value="1"/>
</dbReference>
<keyword evidence="7" id="KW-1185">Reference proteome</keyword>
<feature type="region of interest" description="Disordered" evidence="2">
    <location>
        <begin position="448"/>
        <end position="530"/>
    </location>
</feature>
<dbReference type="Pfam" id="PF18878">
    <property type="entry name" value="PPE-PPW"/>
    <property type="match status" value="1"/>
</dbReference>
<dbReference type="InterPro" id="IPR038332">
    <property type="entry name" value="PPE_sf"/>
</dbReference>
<evidence type="ECO:0000256" key="1">
    <source>
        <dbReference type="ARBA" id="ARBA00010652"/>
    </source>
</evidence>
<dbReference type="FunFam" id="1.20.1260.20:FF:000001">
    <property type="entry name" value="PPE family protein PPE41"/>
    <property type="match status" value="1"/>
</dbReference>
<feature type="domain" description="PPE-PPW subfamily C-terminal" evidence="5">
    <location>
        <begin position="466"/>
        <end position="512"/>
    </location>
</feature>
<dbReference type="GO" id="GO:0052572">
    <property type="term" value="P:response to host immune response"/>
    <property type="evidence" value="ECO:0007669"/>
    <property type="project" value="TreeGrafter"/>
</dbReference>
<evidence type="ECO:0000259" key="4">
    <source>
        <dbReference type="Pfam" id="PF00823"/>
    </source>
</evidence>